<comment type="caution">
    <text evidence="2">The sequence shown here is derived from an EMBL/GenBank/DDBJ whole genome shotgun (WGS) entry which is preliminary data.</text>
</comment>
<evidence type="ECO:0000256" key="1">
    <source>
        <dbReference type="SAM" id="MobiDB-lite"/>
    </source>
</evidence>
<reference evidence="2" key="1">
    <citation type="submission" date="2021-06" db="EMBL/GenBank/DDBJ databases">
        <authorList>
            <person name="Kallberg Y."/>
            <person name="Tangrot J."/>
            <person name="Rosling A."/>
        </authorList>
    </citation>
    <scope>NUCLEOTIDE SEQUENCE</scope>
    <source>
        <strain evidence="2">FL130A</strain>
    </source>
</reference>
<organism evidence="2 3">
    <name type="scientific">Ambispora leptoticha</name>
    <dbReference type="NCBI Taxonomy" id="144679"/>
    <lineage>
        <taxon>Eukaryota</taxon>
        <taxon>Fungi</taxon>
        <taxon>Fungi incertae sedis</taxon>
        <taxon>Mucoromycota</taxon>
        <taxon>Glomeromycotina</taxon>
        <taxon>Glomeromycetes</taxon>
        <taxon>Archaeosporales</taxon>
        <taxon>Ambisporaceae</taxon>
        <taxon>Ambispora</taxon>
    </lineage>
</organism>
<dbReference type="EMBL" id="CAJVPS010002846">
    <property type="protein sequence ID" value="CAG8577639.1"/>
    <property type="molecule type" value="Genomic_DNA"/>
</dbReference>
<protein>
    <submittedName>
        <fullName evidence="2">534_t:CDS:1</fullName>
    </submittedName>
</protein>
<evidence type="ECO:0000313" key="3">
    <source>
        <dbReference type="Proteomes" id="UP000789508"/>
    </source>
</evidence>
<dbReference type="AlphaFoldDB" id="A0A9N9G193"/>
<sequence length="243" mass="27717">MCARLVTESRPRSPITELERSSKRARTHKTRQKNLEVLAGIAPSDYATSKYAEHIPDIAIHHHRPASLTNISVRFYCEIFEKFQNLFGDDVDMPPDAKETYTQLVWELAAQLSDLEFVEAKREDIFRRFLDYLLGNLTPALAAVNFVDQYFKTDATVFKTISAMRFLILNLEVKTDWGTQQNSYLQNVAYYVKILSARMKEYGNYAKNTSLPSFLLTLDGSHLMICGAVVADFVCVDKLTPSI</sequence>
<accession>A0A9N9G193</accession>
<gene>
    <name evidence="2" type="ORF">ALEPTO_LOCUS7107</name>
</gene>
<keyword evidence="3" id="KW-1185">Reference proteome</keyword>
<dbReference type="OrthoDB" id="2422973at2759"/>
<proteinExistence type="predicted"/>
<dbReference type="Proteomes" id="UP000789508">
    <property type="component" value="Unassembled WGS sequence"/>
</dbReference>
<feature type="compositionally biased region" description="Basic and acidic residues" evidence="1">
    <location>
        <begin position="7"/>
        <end position="22"/>
    </location>
</feature>
<name>A0A9N9G193_9GLOM</name>
<feature type="region of interest" description="Disordered" evidence="1">
    <location>
        <begin position="1"/>
        <end position="29"/>
    </location>
</feature>
<evidence type="ECO:0000313" key="2">
    <source>
        <dbReference type="EMBL" id="CAG8577639.1"/>
    </source>
</evidence>